<gene>
    <name evidence="13" type="ORF">SAMN06264849_102218</name>
</gene>
<dbReference type="PANTHER" id="PTHR13693">
    <property type="entry name" value="CLASS II AMINOTRANSFERASE/8-AMINO-7-OXONONANOATE SYNTHASE"/>
    <property type="match status" value="1"/>
</dbReference>
<evidence type="ECO:0000259" key="12">
    <source>
        <dbReference type="Pfam" id="PF00155"/>
    </source>
</evidence>
<comment type="subunit">
    <text evidence="5 11">Homodimer.</text>
</comment>
<dbReference type="UniPathway" id="UPA00078"/>
<dbReference type="EC" id="2.3.1.47" evidence="11"/>
<feature type="domain" description="Aminotransferase class I/classII large" evidence="12">
    <location>
        <begin position="42"/>
        <end position="383"/>
    </location>
</feature>
<evidence type="ECO:0000256" key="11">
    <source>
        <dbReference type="RuleBase" id="RU003693"/>
    </source>
</evidence>
<comment type="similarity">
    <text evidence="4 11">Belongs to the class-II pyridoxal-phosphate-dependent aminotransferase family. BioF subfamily.</text>
</comment>
<dbReference type="Gene3D" id="3.90.1150.10">
    <property type="entry name" value="Aspartate Aminotransferase, domain 1"/>
    <property type="match status" value="1"/>
</dbReference>
<dbReference type="PROSITE" id="PS00599">
    <property type="entry name" value="AA_TRANSFER_CLASS_2"/>
    <property type="match status" value="1"/>
</dbReference>
<keyword evidence="8 10" id="KW-0663">Pyridoxal phosphate</keyword>
<dbReference type="PANTHER" id="PTHR13693:SF100">
    <property type="entry name" value="8-AMINO-7-OXONONANOATE SYNTHASE"/>
    <property type="match status" value="1"/>
</dbReference>
<comment type="catalytic activity">
    <reaction evidence="9 11">
        <text>6-carboxyhexanoyl-[ACP] + L-alanine + H(+) = (8S)-8-amino-7-oxononanoate + holo-[ACP] + CO2</text>
        <dbReference type="Rhea" id="RHEA:42288"/>
        <dbReference type="Rhea" id="RHEA-COMP:9685"/>
        <dbReference type="Rhea" id="RHEA-COMP:9955"/>
        <dbReference type="ChEBI" id="CHEBI:15378"/>
        <dbReference type="ChEBI" id="CHEBI:16526"/>
        <dbReference type="ChEBI" id="CHEBI:57972"/>
        <dbReference type="ChEBI" id="CHEBI:64479"/>
        <dbReference type="ChEBI" id="CHEBI:78846"/>
        <dbReference type="ChEBI" id="CHEBI:149468"/>
        <dbReference type="EC" id="2.3.1.47"/>
    </reaction>
</comment>
<evidence type="ECO:0000256" key="7">
    <source>
        <dbReference type="ARBA" id="ARBA00022756"/>
    </source>
</evidence>
<comment type="cofactor">
    <cofactor evidence="1 10 11">
        <name>pyridoxal 5'-phosphate</name>
        <dbReference type="ChEBI" id="CHEBI:597326"/>
    </cofactor>
</comment>
<dbReference type="NCBIfam" id="TIGR00858">
    <property type="entry name" value="bioF"/>
    <property type="match status" value="1"/>
</dbReference>
<evidence type="ECO:0000256" key="1">
    <source>
        <dbReference type="ARBA" id="ARBA00001933"/>
    </source>
</evidence>
<dbReference type="InterPro" id="IPR015422">
    <property type="entry name" value="PyrdxlP-dep_Trfase_small"/>
</dbReference>
<accession>A0A521BMX0</accession>
<evidence type="ECO:0000256" key="9">
    <source>
        <dbReference type="ARBA" id="ARBA00047715"/>
    </source>
</evidence>
<comment type="function">
    <text evidence="2 11">Catalyzes the decarboxylative condensation of pimeloyl-[acyl-carrier protein] and L-alanine to produce 8-amino-7-oxononanoate (AON), [acyl-carrier protein], and carbon dioxide.</text>
</comment>
<dbReference type="InterPro" id="IPR004723">
    <property type="entry name" value="AONS_Archaea/Proteobacteria"/>
</dbReference>
<dbReference type="EMBL" id="FXTI01000002">
    <property type="protein sequence ID" value="SMO48455.1"/>
    <property type="molecule type" value="Genomic_DNA"/>
</dbReference>
<dbReference type="InterPro" id="IPR015424">
    <property type="entry name" value="PyrdxlP-dep_Trfase"/>
</dbReference>
<dbReference type="SUPFAM" id="SSF53383">
    <property type="entry name" value="PLP-dependent transferases"/>
    <property type="match status" value="1"/>
</dbReference>
<evidence type="ECO:0000256" key="10">
    <source>
        <dbReference type="PIRSR" id="PIRSR604723-51"/>
    </source>
</evidence>
<organism evidence="13 14">
    <name type="scientific">Melghirimyces algeriensis</name>
    <dbReference type="NCBI Taxonomy" id="910412"/>
    <lineage>
        <taxon>Bacteria</taxon>
        <taxon>Bacillati</taxon>
        <taxon>Bacillota</taxon>
        <taxon>Bacilli</taxon>
        <taxon>Bacillales</taxon>
        <taxon>Thermoactinomycetaceae</taxon>
        <taxon>Melghirimyces</taxon>
    </lineage>
</organism>
<name>A0A521BMX0_9BACL</name>
<evidence type="ECO:0000256" key="4">
    <source>
        <dbReference type="ARBA" id="ARBA00010008"/>
    </source>
</evidence>
<feature type="modified residue" description="N6-(pyridoxal phosphate)lysine" evidence="10">
    <location>
        <position position="241"/>
    </location>
</feature>
<protein>
    <recommendedName>
        <fullName evidence="11">8-amino-7-ketopelargonate synthase</fullName>
        <ecNumber evidence="11">2.3.1.47</ecNumber>
    </recommendedName>
</protein>
<sequence>MITWEQVIQHRLDEVRQQGRERNSVPIRSASQPVVECDGKRLLNFASNNYLGLAGHPAIIEGERQGALHGAGATASRLVIGYTEETQSLEKEMALYKGTESALLFPSGYAANIGTLSALLHRGSTVFSDRLNHASIVDGIRLSGARSYRYKHNDMNHLEHLLKKSASRGETQRLIVTDAVFSMDGDQAPLRDLVTLKKQYGAALIIDDAHGGGVLGPQGKGTAHHHGVAEEVDVHMGTFSKAFGVYGAYIAGQHTWMRYLENKSRSLIYTTHLPPALIGGIHASLNEVKQSDSLRKHVLSLSNRFRLRLQQAGLDTGHSNTPIIPLIVGKDQLALRYSQRLAEQGILSVAIRPPTVPDGKARLRFTLMASHSDAQVEEACIKIIDMGRTLGVI</sequence>
<dbReference type="Proteomes" id="UP000315636">
    <property type="component" value="Unassembled WGS sequence"/>
</dbReference>
<evidence type="ECO:0000256" key="6">
    <source>
        <dbReference type="ARBA" id="ARBA00022679"/>
    </source>
</evidence>
<dbReference type="Pfam" id="PF00155">
    <property type="entry name" value="Aminotran_1_2"/>
    <property type="match status" value="1"/>
</dbReference>
<dbReference type="InterPro" id="IPR050087">
    <property type="entry name" value="AON_synthase_class-II"/>
</dbReference>
<keyword evidence="6 11" id="KW-0808">Transferase</keyword>
<dbReference type="GO" id="GO:0030170">
    <property type="term" value="F:pyridoxal phosphate binding"/>
    <property type="evidence" value="ECO:0007669"/>
    <property type="project" value="InterPro"/>
</dbReference>
<dbReference type="Gene3D" id="3.40.640.10">
    <property type="entry name" value="Type I PLP-dependent aspartate aminotransferase-like (Major domain)"/>
    <property type="match status" value="1"/>
</dbReference>
<comment type="pathway">
    <text evidence="3 11">Cofactor biosynthesis; biotin biosynthesis.</text>
</comment>
<dbReference type="InterPro" id="IPR015421">
    <property type="entry name" value="PyrdxlP-dep_Trfase_major"/>
</dbReference>
<dbReference type="RefSeq" id="WP_142504520.1">
    <property type="nucleotide sequence ID" value="NZ_FXTI01000002.1"/>
</dbReference>
<proteinExistence type="inferred from homology"/>
<evidence type="ECO:0000256" key="5">
    <source>
        <dbReference type="ARBA" id="ARBA00011738"/>
    </source>
</evidence>
<dbReference type="AlphaFoldDB" id="A0A521BMX0"/>
<dbReference type="InterPro" id="IPR004839">
    <property type="entry name" value="Aminotransferase_I/II_large"/>
</dbReference>
<dbReference type="GO" id="GO:0008710">
    <property type="term" value="F:8-amino-7-oxononanoate synthase activity"/>
    <property type="evidence" value="ECO:0007669"/>
    <property type="project" value="UniProtKB-UniRule"/>
</dbReference>
<keyword evidence="7" id="KW-0093">Biotin biosynthesis</keyword>
<evidence type="ECO:0000256" key="2">
    <source>
        <dbReference type="ARBA" id="ARBA00002513"/>
    </source>
</evidence>
<evidence type="ECO:0000313" key="14">
    <source>
        <dbReference type="Proteomes" id="UP000315636"/>
    </source>
</evidence>
<keyword evidence="14" id="KW-1185">Reference proteome</keyword>
<dbReference type="OrthoDB" id="9807157at2"/>
<evidence type="ECO:0000256" key="3">
    <source>
        <dbReference type="ARBA" id="ARBA00004746"/>
    </source>
</evidence>
<dbReference type="GO" id="GO:0009102">
    <property type="term" value="P:biotin biosynthetic process"/>
    <property type="evidence" value="ECO:0007669"/>
    <property type="project" value="UniProtKB-UniRule"/>
</dbReference>
<evidence type="ECO:0000256" key="8">
    <source>
        <dbReference type="ARBA" id="ARBA00022898"/>
    </source>
</evidence>
<dbReference type="InterPro" id="IPR001917">
    <property type="entry name" value="Aminotrans_II_pyridoxalP_BS"/>
</dbReference>
<reference evidence="13 14" key="1">
    <citation type="submission" date="2017-05" db="EMBL/GenBank/DDBJ databases">
        <authorList>
            <person name="Varghese N."/>
            <person name="Submissions S."/>
        </authorList>
    </citation>
    <scope>NUCLEOTIDE SEQUENCE [LARGE SCALE GENOMIC DNA]</scope>
    <source>
        <strain evidence="13 14">DSM 45474</strain>
    </source>
</reference>
<evidence type="ECO:0000313" key="13">
    <source>
        <dbReference type="EMBL" id="SMO48455.1"/>
    </source>
</evidence>
<dbReference type="CDD" id="cd06454">
    <property type="entry name" value="KBL_like"/>
    <property type="match status" value="1"/>
</dbReference>